<evidence type="ECO:0000313" key="4">
    <source>
        <dbReference type="Proteomes" id="UP001595791"/>
    </source>
</evidence>
<evidence type="ECO:0000256" key="1">
    <source>
        <dbReference type="ARBA" id="ARBA00005947"/>
    </source>
</evidence>
<protein>
    <recommendedName>
        <fullName evidence="2">Histone deacetylase domain-containing protein</fullName>
    </recommendedName>
</protein>
<comment type="similarity">
    <text evidence="1">Belongs to the histone deacetylase family.</text>
</comment>
<proteinExistence type="inferred from homology"/>
<dbReference type="InterPro" id="IPR023696">
    <property type="entry name" value="Ureohydrolase_dom_sf"/>
</dbReference>
<reference evidence="4" key="1">
    <citation type="journal article" date="2019" name="Int. J. Syst. Evol. Microbiol.">
        <title>The Global Catalogue of Microorganisms (GCM) 10K type strain sequencing project: providing services to taxonomists for standard genome sequencing and annotation.</title>
        <authorList>
            <consortium name="The Broad Institute Genomics Platform"/>
            <consortium name="The Broad Institute Genome Sequencing Center for Infectious Disease"/>
            <person name="Wu L."/>
            <person name="Ma J."/>
        </authorList>
    </citation>
    <scope>NUCLEOTIDE SEQUENCE [LARGE SCALE GENOMIC DNA]</scope>
    <source>
        <strain evidence="4">LMG 29894</strain>
    </source>
</reference>
<evidence type="ECO:0000259" key="2">
    <source>
        <dbReference type="Pfam" id="PF00850"/>
    </source>
</evidence>
<comment type="caution">
    <text evidence="3">The sequence shown here is derived from an EMBL/GenBank/DDBJ whole genome shotgun (WGS) entry which is preliminary data.</text>
</comment>
<feature type="domain" description="Histone deacetylase" evidence="2">
    <location>
        <begin position="18"/>
        <end position="171"/>
    </location>
</feature>
<organism evidence="3 4">
    <name type="scientific">Chitinimonas lacunae</name>
    <dbReference type="NCBI Taxonomy" id="1963018"/>
    <lineage>
        <taxon>Bacteria</taxon>
        <taxon>Pseudomonadati</taxon>
        <taxon>Pseudomonadota</taxon>
        <taxon>Betaproteobacteria</taxon>
        <taxon>Neisseriales</taxon>
        <taxon>Chitinibacteraceae</taxon>
        <taxon>Chitinimonas</taxon>
    </lineage>
</organism>
<name>A0ABV8MNK9_9NEIS</name>
<dbReference type="InterPro" id="IPR023801">
    <property type="entry name" value="His_deacetylse_dom"/>
</dbReference>
<dbReference type="InterPro" id="IPR037138">
    <property type="entry name" value="His_deacetylse_dom_sf"/>
</dbReference>
<keyword evidence="4" id="KW-1185">Reference proteome</keyword>
<dbReference type="PANTHER" id="PTHR10625">
    <property type="entry name" value="HISTONE DEACETYLASE HDAC1-RELATED"/>
    <property type="match status" value="1"/>
</dbReference>
<dbReference type="Gene3D" id="3.40.800.20">
    <property type="entry name" value="Histone deacetylase domain"/>
    <property type="match status" value="2"/>
</dbReference>
<evidence type="ECO:0000313" key="3">
    <source>
        <dbReference type="EMBL" id="MFC4158666.1"/>
    </source>
</evidence>
<gene>
    <name evidence="3" type="ORF">ACFOW7_04735</name>
</gene>
<dbReference type="Pfam" id="PF00850">
    <property type="entry name" value="Hist_deacetyl"/>
    <property type="match status" value="1"/>
</dbReference>
<dbReference type="SUPFAM" id="SSF52768">
    <property type="entry name" value="Arginase/deacetylase"/>
    <property type="match status" value="1"/>
</dbReference>
<dbReference type="PRINTS" id="PR01270">
    <property type="entry name" value="HDASUPER"/>
</dbReference>
<dbReference type="InterPro" id="IPR000286">
    <property type="entry name" value="HDACs"/>
</dbReference>
<dbReference type="RefSeq" id="WP_378161587.1">
    <property type="nucleotide sequence ID" value="NZ_JBHSBU010000001.1"/>
</dbReference>
<dbReference type="EMBL" id="JBHSBU010000001">
    <property type="protein sequence ID" value="MFC4158666.1"/>
    <property type="molecule type" value="Genomic_DNA"/>
</dbReference>
<accession>A0ABV8MNK9</accession>
<sequence length="285" mass="31407">MVVRGDLPSPSARKPEQAVEAWVKAGLAIKVQSFAPVAQQDFHLAHQPRHVSEILNLSRRNGFDTFCPEVCATLPWTTGSMLAAARYALTHRTIACSPTSGFHHAGYETSWGFCTFNGLMVTARKLLQEGLVRRVGILDCDRHLGDGTEDIIARTRSRHQIVHFTVRAHYPDEAEGFFQALPGMLATLASCDLVLYQAGADVHVDDPLGGYLDSEQMRLRDRMVLSFLAERGVPTAWNLAGGYQEETLPDGRASLDKVLALHIATMEESLAAARGFRRRAEAILL</sequence>
<dbReference type="Proteomes" id="UP001595791">
    <property type="component" value="Unassembled WGS sequence"/>
</dbReference>